<dbReference type="Gramene" id="scaffold_301852.1">
    <property type="protein sequence ID" value="scaffold_301852.1"/>
    <property type="gene ID" value="scaffold_301852.1"/>
</dbReference>
<dbReference type="AlphaFoldDB" id="D7L4Y1"/>
<protein>
    <submittedName>
        <fullName evidence="1">Predicted protein</fullName>
    </submittedName>
</protein>
<keyword evidence="2" id="KW-1185">Reference proteome</keyword>
<proteinExistence type="predicted"/>
<dbReference type="PROSITE" id="PS51257">
    <property type="entry name" value="PROKAR_LIPOPROTEIN"/>
    <property type="match status" value="1"/>
</dbReference>
<dbReference type="Proteomes" id="UP000008694">
    <property type="component" value="Unassembled WGS sequence"/>
</dbReference>
<reference evidence="2" key="1">
    <citation type="journal article" date="2011" name="Nat. Genet.">
        <title>The Arabidopsis lyrata genome sequence and the basis of rapid genome size change.</title>
        <authorList>
            <person name="Hu T.T."/>
            <person name="Pattyn P."/>
            <person name="Bakker E.G."/>
            <person name="Cao J."/>
            <person name="Cheng J.-F."/>
            <person name="Clark R.M."/>
            <person name="Fahlgren N."/>
            <person name="Fawcett J.A."/>
            <person name="Grimwood J."/>
            <person name="Gundlach H."/>
            <person name="Haberer G."/>
            <person name="Hollister J.D."/>
            <person name="Ossowski S."/>
            <person name="Ottilar R.P."/>
            <person name="Salamov A.A."/>
            <person name="Schneeberger K."/>
            <person name="Spannagl M."/>
            <person name="Wang X."/>
            <person name="Yang L."/>
            <person name="Nasrallah M.E."/>
            <person name="Bergelson J."/>
            <person name="Carrington J.C."/>
            <person name="Gaut B.S."/>
            <person name="Schmutz J."/>
            <person name="Mayer K.F.X."/>
            <person name="Van de Peer Y."/>
            <person name="Grigoriev I.V."/>
            <person name="Nordborg M."/>
            <person name="Weigel D."/>
            <person name="Guo Y.-L."/>
        </authorList>
    </citation>
    <scope>NUCLEOTIDE SEQUENCE [LARGE SCALE GENOMIC DNA]</scope>
    <source>
        <strain evidence="2">cv. MN47</strain>
    </source>
</reference>
<dbReference type="EMBL" id="GL348715">
    <property type="protein sequence ID" value="EFH61369.1"/>
    <property type="molecule type" value="Genomic_DNA"/>
</dbReference>
<gene>
    <name evidence="1" type="ORF">ARALYDRAFT_897882</name>
</gene>
<accession>D7L4Y1</accession>
<name>D7L4Y1_ARALL</name>
<dbReference type="HOGENOM" id="CLU_2593026_0_0_1"/>
<evidence type="ECO:0000313" key="2">
    <source>
        <dbReference type="Proteomes" id="UP000008694"/>
    </source>
</evidence>
<sequence>MNSGRRSSVSPSSPSTPFVVGVFGCCIRRGWVAKSARSSRDRQVRCLRRCSHRPYVYIRQQYQYQEIHGQCTKSSLSLSS</sequence>
<evidence type="ECO:0000313" key="1">
    <source>
        <dbReference type="EMBL" id="EFH61369.1"/>
    </source>
</evidence>
<organism evidence="2">
    <name type="scientific">Arabidopsis lyrata subsp. lyrata</name>
    <name type="common">Lyre-leaved rock-cress</name>
    <dbReference type="NCBI Taxonomy" id="81972"/>
    <lineage>
        <taxon>Eukaryota</taxon>
        <taxon>Viridiplantae</taxon>
        <taxon>Streptophyta</taxon>
        <taxon>Embryophyta</taxon>
        <taxon>Tracheophyta</taxon>
        <taxon>Spermatophyta</taxon>
        <taxon>Magnoliopsida</taxon>
        <taxon>eudicotyledons</taxon>
        <taxon>Gunneridae</taxon>
        <taxon>Pentapetalae</taxon>
        <taxon>rosids</taxon>
        <taxon>malvids</taxon>
        <taxon>Brassicales</taxon>
        <taxon>Brassicaceae</taxon>
        <taxon>Camelineae</taxon>
        <taxon>Arabidopsis</taxon>
    </lineage>
</organism>